<dbReference type="KEGG" id="dpp:DICPUDRAFT_158384"/>
<name>F1A1H5_DICPU</name>
<dbReference type="Gene3D" id="2.60.40.770">
    <property type="match status" value="1"/>
</dbReference>
<accession>F1A1H5</accession>
<dbReference type="SUPFAM" id="SSF81296">
    <property type="entry name" value="E set domains"/>
    <property type="match status" value="1"/>
</dbReference>
<dbReference type="InParanoid" id="F1A1H5"/>
<sequence length="151" mass="16519">MKVILSLVLILSIIFGLSQSQQIWDYCSDNNNALFDIQTLTATPNPPIIGKPVVVNLNGNLESDVTAGSSTFSLQYYIAGAWRNLPTFTNDVCSIVSCPVKAGPFQFNTTINVPIITPPGQYRGSLQLVDQSQQNIACLVFNTTMGYSFDY</sequence>
<dbReference type="PANTHER" id="PTHR11306:SF0">
    <property type="entry name" value="PHOSPHATIDYLGLYCEROL_PHOSPHATIDYLINOSITOL TRANSFER PROTEIN"/>
    <property type="match status" value="1"/>
</dbReference>
<evidence type="ECO:0000256" key="2">
    <source>
        <dbReference type="ARBA" id="ARBA00006370"/>
    </source>
</evidence>
<feature type="signal peptide" evidence="7">
    <location>
        <begin position="1"/>
        <end position="20"/>
    </location>
</feature>
<evidence type="ECO:0000256" key="5">
    <source>
        <dbReference type="ARBA" id="ARBA00022729"/>
    </source>
</evidence>
<organism evidence="9 10">
    <name type="scientific">Dictyostelium purpureum</name>
    <name type="common">Slime mold</name>
    <dbReference type="NCBI Taxonomy" id="5786"/>
    <lineage>
        <taxon>Eukaryota</taxon>
        <taxon>Amoebozoa</taxon>
        <taxon>Evosea</taxon>
        <taxon>Eumycetozoa</taxon>
        <taxon>Dictyostelia</taxon>
        <taxon>Dictyosteliales</taxon>
        <taxon>Dictyosteliaceae</taxon>
        <taxon>Dictyostelium</taxon>
    </lineage>
</organism>
<dbReference type="eggNOG" id="KOG4680">
    <property type="taxonomic scope" value="Eukaryota"/>
</dbReference>
<dbReference type="OrthoDB" id="6409159at2759"/>
<dbReference type="GeneID" id="10504836"/>
<dbReference type="Proteomes" id="UP000001064">
    <property type="component" value="Unassembled WGS sequence"/>
</dbReference>
<feature type="domain" description="MD-2-related lipid-recognition" evidence="8">
    <location>
        <begin position="24"/>
        <end position="143"/>
    </location>
</feature>
<comment type="subunit">
    <text evidence="3">Monomer.</text>
</comment>
<comment type="function">
    <text evidence="1">Catalyzes the intermembrane transfer of phosphatidylglycerol and phosphatidylinositol.</text>
</comment>
<evidence type="ECO:0000313" key="9">
    <source>
        <dbReference type="EMBL" id="EGC29960.1"/>
    </source>
</evidence>
<keyword evidence="6" id="KW-0445">Lipid transport</keyword>
<keyword evidence="5 7" id="KW-0732">Signal</keyword>
<dbReference type="PANTHER" id="PTHR11306">
    <property type="entry name" value="NIEMANN PICK TYPE C2 PROTEIN NPC2-RELATED"/>
    <property type="match status" value="1"/>
</dbReference>
<comment type="similarity">
    <text evidence="2">Belongs to the NPC2 family.</text>
</comment>
<dbReference type="InterPro" id="IPR014756">
    <property type="entry name" value="Ig_E-set"/>
</dbReference>
<gene>
    <name evidence="9" type="ORF">DICPUDRAFT_158384</name>
</gene>
<protein>
    <recommendedName>
        <fullName evidence="8">MD-2-related lipid-recognition domain-containing protein</fullName>
    </recommendedName>
</protein>
<dbReference type="OMA" id="RYCDKKA"/>
<evidence type="ECO:0000313" key="10">
    <source>
        <dbReference type="Proteomes" id="UP000001064"/>
    </source>
</evidence>
<dbReference type="InterPro" id="IPR039670">
    <property type="entry name" value="NPC2-like"/>
</dbReference>
<dbReference type="InterPro" id="IPR003172">
    <property type="entry name" value="ML_dom"/>
</dbReference>
<keyword evidence="4" id="KW-0813">Transport</keyword>
<dbReference type="GO" id="GO:0015918">
    <property type="term" value="P:sterol transport"/>
    <property type="evidence" value="ECO:0000318"/>
    <property type="project" value="GO_Central"/>
</dbReference>
<feature type="chain" id="PRO_5003262994" description="MD-2-related lipid-recognition domain-containing protein" evidence="7">
    <location>
        <begin position="21"/>
        <end position="151"/>
    </location>
</feature>
<dbReference type="Pfam" id="PF02221">
    <property type="entry name" value="E1_DerP2_DerF2"/>
    <property type="match status" value="1"/>
</dbReference>
<evidence type="ECO:0000256" key="1">
    <source>
        <dbReference type="ARBA" id="ARBA00002053"/>
    </source>
</evidence>
<dbReference type="GO" id="GO:0032934">
    <property type="term" value="F:sterol binding"/>
    <property type="evidence" value="ECO:0000318"/>
    <property type="project" value="GO_Central"/>
</dbReference>
<dbReference type="RefSeq" id="XP_003293520.1">
    <property type="nucleotide sequence ID" value="XM_003293472.1"/>
</dbReference>
<evidence type="ECO:0000256" key="6">
    <source>
        <dbReference type="ARBA" id="ARBA00023055"/>
    </source>
</evidence>
<evidence type="ECO:0000256" key="7">
    <source>
        <dbReference type="SAM" id="SignalP"/>
    </source>
</evidence>
<dbReference type="VEuPathDB" id="AmoebaDB:DICPUDRAFT_158384"/>
<dbReference type="EMBL" id="GL871373">
    <property type="protein sequence ID" value="EGC29960.1"/>
    <property type="molecule type" value="Genomic_DNA"/>
</dbReference>
<evidence type="ECO:0000256" key="3">
    <source>
        <dbReference type="ARBA" id="ARBA00011245"/>
    </source>
</evidence>
<evidence type="ECO:0000256" key="4">
    <source>
        <dbReference type="ARBA" id="ARBA00022448"/>
    </source>
</evidence>
<evidence type="ECO:0000259" key="8">
    <source>
        <dbReference type="SMART" id="SM00737"/>
    </source>
</evidence>
<keyword evidence="10" id="KW-1185">Reference proteome</keyword>
<dbReference type="SMART" id="SM00737">
    <property type="entry name" value="ML"/>
    <property type="match status" value="1"/>
</dbReference>
<dbReference type="AlphaFoldDB" id="F1A1H5"/>
<proteinExistence type="inferred from homology"/>
<reference evidence="10" key="1">
    <citation type="journal article" date="2011" name="Genome Biol.">
        <title>Comparative genomics of the social amoebae Dictyostelium discoideum and Dictyostelium purpureum.</title>
        <authorList>
            <consortium name="US DOE Joint Genome Institute (JGI-PGF)"/>
            <person name="Sucgang R."/>
            <person name="Kuo A."/>
            <person name="Tian X."/>
            <person name="Salerno W."/>
            <person name="Parikh A."/>
            <person name="Feasley C.L."/>
            <person name="Dalin E."/>
            <person name="Tu H."/>
            <person name="Huang E."/>
            <person name="Barry K."/>
            <person name="Lindquist E."/>
            <person name="Shapiro H."/>
            <person name="Bruce D."/>
            <person name="Schmutz J."/>
            <person name="Salamov A."/>
            <person name="Fey P."/>
            <person name="Gaudet P."/>
            <person name="Anjard C."/>
            <person name="Babu M.M."/>
            <person name="Basu S."/>
            <person name="Bushmanova Y."/>
            <person name="van der Wel H."/>
            <person name="Katoh-Kurasawa M."/>
            <person name="Dinh C."/>
            <person name="Coutinho P.M."/>
            <person name="Saito T."/>
            <person name="Elias M."/>
            <person name="Schaap P."/>
            <person name="Kay R.R."/>
            <person name="Henrissat B."/>
            <person name="Eichinger L."/>
            <person name="Rivero F."/>
            <person name="Putnam N.H."/>
            <person name="West C.M."/>
            <person name="Loomis W.F."/>
            <person name="Chisholm R.L."/>
            <person name="Shaulsky G."/>
            <person name="Strassmann J.E."/>
            <person name="Queller D.C."/>
            <person name="Kuspa A."/>
            <person name="Grigoriev I.V."/>
        </authorList>
    </citation>
    <scope>NUCLEOTIDE SEQUENCE [LARGE SCALE GENOMIC DNA]</scope>
    <source>
        <strain evidence="10">QSDP1</strain>
    </source>
</reference>